<keyword evidence="3" id="KW-1185">Reference proteome</keyword>
<feature type="domain" description="AB hydrolase-1" evidence="1">
    <location>
        <begin position="25"/>
        <end position="259"/>
    </location>
</feature>
<gene>
    <name evidence="2" type="ordered locus">Krad_1232</name>
</gene>
<dbReference type="HOGENOM" id="CLU_020336_43_3_11"/>
<dbReference type="Proteomes" id="UP000001116">
    <property type="component" value="Chromosome"/>
</dbReference>
<name>A6W7D1_KINRD</name>
<sequence length="275" mass="28572">MILEGVRRADGSPVDVVTSGAGPGLVLVHGARSSGDYVRLAERLAARFTVHRYDREAAGRGGERYVVADDVALLGAVLTRTGARLVLGHGLGGLVALLATAGLLERSIDRVAVYDAVLPIDGSVPEEALEQAARALATNSPDLALAHLDRHLRTSSLQTVAGRSERVQRLLGGVLARTEWGRSTAARLPQVLAETRAGLQFDGPADVYAGLPVRALLLTGERSPAHFGAAALAMAEAVPTATALVAGGCGHDSLLRAARRCVGPIETFLGGETLF</sequence>
<organism evidence="2 3">
    <name type="scientific">Kineococcus radiotolerans (strain ATCC BAA-149 / DSM 14245 / SRS30216)</name>
    <dbReference type="NCBI Taxonomy" id="266940"/>
    <lineage>
        <taxon>Bacteria</taxon>
        <taxon>Bacillati</taxon>
        <taxon>Actinomycetota</taxon>
        <taxon>Actinomycetes</taxon>
        <taxon>Kineosporiales</taxon>
        <taxon>Kineosporiaceae</taxon>
        <taxon>Kineococcus</taxon>
    </lineage>
</organism>
<protein>
    <recommendedName>
        <fullName evidence="1">AB hydrolase-1 domain-containing protein</fullName>
    </recommendedName>
</protein>
<accession>A6W7D1</accession>
<proteinExistence type="predicted"/>
<dbReference type="AlphaFoldDB" id="A6W7D1"/>
<evidence type="ECO:0000259" key="1">
    <source>
        <dbReference type="Pfam" id="PF12697"/>
    </source>
</evidence>
<dbReference type="Pfam" id="PF12697">
    <property type="entry name" value="Abhydrolase_6"/>
    <property type="match status" value="1"/>
</dbReference>
<dbReference type="EMBL" id="CP000750">
    <property type="protein sequence ID" value="ABS02720.1"/>
    <property type="molecule type" value="Genomic_DNA"/>
</dbReference>
<dbReference type="InterPro" id="IPR029058">
    <property type="entry name" value="AB_hydrolase_fold"/>
</dbReference>
<dbReference type="ESTHER" id="kinrd-a6w7d1">
    <property type="family name" value="6_AlphaBeta_hydrolase"/>
</dbReference>
<dbReference type="InterPro" id="IPR000073">
    <property type="entry name" value="AB_hydrolase_1"/>
</dbReference>
<dbReference type="KEGG" id="kra:Krad_1232"/>
<dbReference type="eggNOG" id="COG1073">
    <property type="taxonomic scope" value="Bacteria"/>
</dbReference>
<reference evidence="3" key="1">
    <citation type="journal article" date="2008" name="PLoS ONE">
        <title>Survival in nuclear waste, extreme resistance, and potential applications gleaned from the genome sequence of Kineococcus radiotolerans SRS30216.</title>
        <authorList>
            <person name="Bagwell C.E."/>
            <person name="Bhat S."/>
            <person name="Hawkins G.M."/>
            <person name="Smith B.W."/>
            <person name="Biswas T."/>
            <person name="Hoover T.R."/>
            <person name="Saunders E."/>
            <person name="Han C.S."/>
            <person name="Tsodikov O.V."/>
            <person name="Shimkets L.J."/>
        </authorList>
    </citation>
    <scope>NUCLEOTIDE SEQUENCE [LARGE SCALE GENOMIC DNA]</scope>
    <source>
        <strain evidence="3">ATCC BAA-149 / DSM 14245 / SRS30216</strain>
    </source>
</reference>
<evidence type="ECO:0000313" key="2">
    <source>
        <dbReference type="EMBL" id="ABS02720.1"/>
    </source>
</evidence>
<evidence type="ECO:0000313" key="3">
    <source>
        <dbReference type="Proteomes" id="UP000001116"/>
    </source>
</evidence>
<dbReference type="Gene3D" id="3.40.50.1820">
    <property type="entry name" value="alpha/beta hydrolase"/>
    <property type="match status" value="1"/>
</dbReference>
<dbReference type="SUPFAM" id="SSF53474">
    <property type="entry name" value="alpha/beta-Hydrolases"/>
    <property type="match status" value="1"/>
</dbReference>
<dbReference type="GO" id="GO:0003824">
    <property type="term" value="F:catalytic activity"/>
    <property type="evidence" value="ECO:0007669"/>
    <property type="project" value="UniProtKB-ARBA"/>
</dbReference>
<dbReference type="STRING" id="266940.Krad_1232"/>